<dbReference type="Proteomes" id="UP000218842">
    <property type="component" value="Unassembled WGS sequence"/>
</dbReference>
<keyword evidence="5" id="KW-0067">ATP-binding</keyword>
<reference evidence="7 8" key="1">
    <citation type="journal article" date="2017" name="Genome Biol. Evol.">
        <title>Population Structure and Local Adaptation of MAC Lung Disease Agent Mycobacterium avium subsp. hominissuis.</title>
        <authorList>
            <person name="Yano H."/>
            <person name="Iwamoto T."/>
            <person name="Nishiuchi Y."/>
            <person name="Nakajima C."/>
            <person name="Starkova D.A."/>
            <person name="Mokrousov I."/>
            <person name="Narvskaya O."/>
            <person name="Yoshida S."/>
            <person name="Arikawa K."/>
            <person name="Nakanishi N."/>
            <person name="Osaki K."/>
            <person name="Nakagawa I."/>
            <person name="Ato M."/>
            <person name="Suzuki Y."/>
            <person name="Maruyama F."/>
        </authorList>
    </citation>
    <scope>NUCLEOTIDE SEQUENCE [LARGE SCALE GENOMIC DNA]</scope>
    <source>
        <strain evidence="7 8">OCU466</strain>
    </source>
</reference>
<dbReference type="GO" id="GO:0005524">
    <property type="term" value="F:ATP binding"/>
    <property type="evidence" value="ECO:0007669"/>
    <property type="project" value="UniProtKB-KW"/>
</dbReference>
<evidence type="ECO:0000313" key="7">
    <source>
        <dbReference type="EMBL" id="PBJ32852.1"/>
    </source>
</evidence>
<dbReference type="AlphaFoldDB" id="A0A2A3L6G1"/>
<keyword evidence="7" id="KW-0723">Serine/threonine-protein kinase</keyword>
<dbReference type="Pfam" id="PF00069">
    <property type="entry name" value="Pkinase"/>
    <property type="match status" value="1"/>
</dbReference>
<dbReference type="CDD" id="cd14014">
    <property type="entry name" value="STKc_PknB_like"/>
    <property type="match status" value="1"/>
</dbReference>
<dbReference type="PANTHER" id="PTHR43671">
    <property type="entry name" value="SERINE/THREONINE-PROTEIN KINASE NEK"/>
    <property type="match status" value="1"/>
</dbReference>
<name>A0A2A3L6G1_MYCAV</name>
<evidence type="ECO:0000256" key="3">
    <source>
        <dbReference type="ARBA" id="ARBA00022741"/>
    </source>
</evidence>
<keyword evidence="2" id="KW-0808">Transferase</keyword>
<evidence type="ECO:0000256" key="5">
    <source>
        <dbReference type="ARBA" id="ARBA00022840"/>
    </source>
</evidence>
<accession>A0A2A3L6G1</accession>
<dbReference type="SMART" id="SM00220">
    <property type="entry name" value="S_TKc"/>
    <property type="match status" value="1"/>
</dbReference>
<evidence type="ECO:0000313" key="8">
    <source>
        <dbReference type="Proteomes" id="UP000218842"/>
    </source>
</evidence>
<evidence type="ECO:0000256" key="2">
    <source>
        <dbReference type="ARBA" id="ARBA00022679"/>
    </source>
</evidence>
<evidence type="ECO:0000256" key="4">
    <source>
        <dbReference type="ARBA" id="ARBA00022777"/>
    </source>
</evidence>
<proteinExistence type="predicted"/>
<feature type="domain" description="Protein kinase" evidence="6">
    <location>
        <begin position="1"/>
        <end position="144"/>
    </location>
</feature>
<gene>
    <name evidence="7" type="ORF">XV03_15940</name>
</gene>
<comment type="caution">
    <text evidence="7">The sequence shown here is derived from an EMBL/GenBank/DDBJ whole genome shotgun (WGS) entry which is preliminary data.</text>
</comment>
<dbReference type="SUPFAM" id="SSF56112">
    <property type="entry name" value="Protein kinase-like (PK-like)"/>
    <property type="match status" value="1"/>
</dbReference>
<feature type="non-terminal residue" evidence="7">
    <location>
        <position position="147"/>
    </location>
</feature>
<sequence>MKPANILVECGRDNRLKIVKLADFGIAKAVGESTSLTSSGVTVGTMAYISPEALEGRILDNRADIYSLACTAFELLTGAPPFTAGNLAALIAAHSTQAPPSITARRPGLPDYLDAVFERALAKNPDSRFQSCMQLVEALGEPRAAVV</sequence>
<dbReference type="InterPro" id="IPR000719">
    <property type="entry name" value="Prot_kinase_dom"/>
</dbReference>
<dbReference type="Gene3D" id="1.10.510.10">
    <property type="entry name" value="Transferase(Phosphotransferase) domain 1"/>
    <property type="match status" value="1"/>
</dbReference>
<dbReference type="EMBL" id="LBGZ01000111">
    <property type="protein sequence ID" value="PBJ32852.1"/>
    <property type="molecule type" value="Genomic_DNA"/>
</dbReference>
<dbReference type="EC" id="2.7.11.1" evidence="1"/>
<dbReference type="InterPro" id="IPR011009">
    <property type="entry name" value="Kinase-like_dom_sf"/>
</dbReference>
<evidence type="ECO:0000256" key="1">
    <source>
        <dbReference type="ARBA" id="ARBA00012513"/>
    </source>
</evidence>
<dbReference type="PANTHER" id="PTHR43671:SF13">
    <property type="entry name" value="SERINE_THREONINE-PROTEIN KINASE NEK2"/>
    <property type="match status" value="1"/>
</dbReference>
<evidence type="ECO:0000259" key="6">
    <source>
        <dbReference type="PROSITE" id="PS50011"/>
    </source>
</evidence>
<dbReference type="PROSITE" id="PS50011">
    <property type="entry name" value="PROTEIN_KINASE_DOM"/>
    <property type="match status" value="1"/>
</dbReference>
<keyword evidence="3" id="KW-0547">Nucleotide-binding</keyword>
<dbReference type="GO" id="GO:0004674">
    <property type="term" value="F:protein serine/threonine kinase activity"/>
    <property type="evidence" value="ECO:0007669"/>
    <property type="project" value="UniProtKB-KW"/>
</dbReference>
<dbReference type="InterPro" id="IPR050660">
    <property type="entry name" value="NEK_Ser/Thr_kinase"/>
</dbReference>
<protein>
    <recommendedName>
        <fullName evidence="1">non-specific serine/threonine protein kinase</fullName>
        <ecNumber evidence="1">2.7.11.1</ecNumber>
    </recommendedName>
</protein>
<keyword evidence="4 7" id="KW-0418">Kinase</keyword>
<organism evidence="7 8">
    <name type="scientific">Mycobacterium avium subsp. hominissuis</name>
    <dbReference type="NCBI Taxonomy" id="439334"/>
    <lineage>
        <taxon>Bacteria</taxon>
        <taxon>Bacillati</taxon>
        <taxon>Actinomycetota</taxon>
        <taxon>Actinomycetes</taxon>
        <taxon>Mycobacteriales</taxon>
        <taxon>Mycobacteriaceae</taxon>
        <taxon>Mycobacterium</taxon>
        <taxon>Mycobacterium avium complex (MAC)</taxon>
    </lineage>
</organism>